<dbReference type="PROSITE" id="PS51440">
    <property type="entry name" value="TIM_2"/>
    <property type="match status" value="1"/>
</dbReference>
<dbReference type="InterPro" id="IPR035990">
    <property type="entry name" value="TIM_sf"/>
</dbReference>
<dbReference type="GO" id="GO:0019563">
    <property type="term" value="P:glycerol catabolic process"/>
    <property type="evidence" value="ECO:0007669"/>
    <property type="project" value="TreeGrafter"/>
</dbReference>
<keyword evidence="7 8" id="KW-0413">Isomerase</keyword>
<dbReference type="InterPro" id="IPR020861">
    <property type="entry name" value="Triosephosphate_isomerase_AS"/>
</dbReference>
<sequence>MGHRGLLVVHPKSDHLCMVNKTEIDIRQNNADRYCKDNNNVVVETEGSLLGPPPVIAYEPVSAVGKGSTPCSPAEAQRINAALRKFVHDTISPEAARACRFTYTGSVNDENAPDYASLLDVDGFVVGRAGLDSIKLKSIIKSLVVASVEKS</sequence>
<evidence type="ECO:0000256" key="2">
    <source>
        <dbReference type="ARBA" id="ARBA00004496"/>
    </source>
</evidence>
<evidence type="ECO:0000256" key="7">
    <source>
        <dbReference type="ARBA" id="ARBA00023235"/>
    </source>
</evidence>
<evidence type="ECO:0000256" key="3">
    <source>
        <dbReference type="ARBA" id="ARBA00004680"/>
    </source>
</evidence>
<dbReference type="SUPFAM" id="SSF51351">
    <property type="entry name" value="Triosephosphate isomerase (TIM)"/>
    <property type="match status" value="1"/>
</dbReference>
<evidence type="ECO:0000256" key="6">
    <source>
        <dbReference type="ARBA" id="ARBA00022490"/>
    </source>
</evidence>
<dbReference type="GO" id="GO:0004807">
    <property type="term" value="F:triose-phosphate isomerase activity"/>
    <property type="evidence" value="ECO:0007669"/>
    <property type="project" value="UniProtKB-EC"/>
</dbReference>
<keyword evidence="6" id="KW-0963">Cytoplasm</keyword>
<dbReference type="GO" id="GO:0005829">
    <property type="term" value="C:cytosol"/>
    <property type="evidence" value="ECO:0007669"/>
    <property type="project" value="TreeGrafter"/>
</dbReference>
<evidence type="ECO:0000313" key="9">
    <source>
        <dbReference type="EMBL" id="OEU15901.1"/>
    </source>
</evidence>
<evidence type="ECO:0000256" key="5">
    <source>
        <dbReference type="ARBA" id="ARBA00011738"/>
    </source>
</evidence>
<dbReference type="GO" id="GO:0006096">
    <property type="term" value="P:glycolytic process"/>
    <property type="evidence" value="ECO:0007669"/>
    <property type="project" value="UniProtKB-UniPathway"/>
</dbReference>
<organism evidence="9 10">
    <name type="scientific">Fragilariopsis cylindrus CCMP1102</name>
    <dbReference type="NCBI Taxonomy" id="635003"/>
    <lineage>
        <taxon>Eukaryota</taxon>
        <taxon>Sar</taxon>
        <taxon>Stramenopiles</taxon>
        <taxon>Ochrophyta</taxon>
        <taxon>Bacillariophyta</taxon>
        <taxon>Bacillariophyceae</taxon>
        <taxon>Bacillariophycidae</taxon>
        <taxon>Bacillariales</taxon>
        <taxon>Bacillariaceae</taxon>
        <taxon>Fragilariopsis</taxon>
    </lineage>
</organism>
<dbReference type="EMBL" id="KV784359">
    <property type="protein sequence ID" value="OEU15901.1"/>
    <property type="molecule type" value="Genomic_DNA"/>
</dbReference>
<dbReference type="PROSITE" id="PS00171">
    <property type="entry name" value="TIM_1"/>
    <property type="match status" value="1"/>
</dbReference>
<proteinExistence type="inferred from homology"/>
<evidence type="ECO:0000256" key="4">
    <source>
        <dbReference type="ARBA" id="ARBA00007422"/>
    </source>
</evidence>
<dbReference type="InParanoid" id="A0A1E7FCM0"/>
<dbReference type="KEGG" id="fcy:FRACYDRAFT_240596"/>
<comment type="similarity">
    <text evidence="4 8">Belongs to the triosephosphate isomerase family.</text>
</comment>
<accession>A0A1E7FCM0</accession>
<dbReference type="PANTHER" id="PTHR21139">
    <property type="entry name" value="TRIOSEPHOSPHATE ISOMERASE"/>
    <property type="match status" value="1"/>
</dbReference>
<dbReference type="UniPathway" id="UPA00109">
    <property type="reaction ID" value="UER00189"/>
</dbReference>
<comment type="subcellular location">
    <subcellularLocation>
        <location evidence="2">Cytoplasm</location>
    </subcellularLocation>
</comment>
<evidence type="ECO:0000256" key="8">
    <source>
        <dbReference type="RuleBase" id="RU363013"/>
    </source>
</evidence>
<keyword evidence="8" id="KW-0324">Glycolysis</keyword>
<dbReference type="UniPathway" id="UPA00138"/>
<comment type="catalytic activity">
    <reaction evidence="1 8">
        <text>D-glyceraldehyde 3-phosphate = dihydroxyacetone phosphate</text>
        <dbReference type="Rhea" id="RHEA:18585"/>
        <dbReference type="ChEBI" id="CHEBI:57642"/>
        <dbReference type="ChEBI" id="CHEBI:59776"/>
        <dbReference type="EC" id="5.3.1.1"/>
    </reaction>
</comment>
<dbReference type="AlphaFoldDB" id="A0A1E7FCM0"/>
<dbReference type="InterPro" id="IPR013785">
    <property type="entry name" value="Aldolase_TIM"/>
</dbReference>
<dbReference type="Pfam" id="PF00121">
    <property type="entry name" value="TIM"/>
    <property type="match status" value="1"/>
</dbReference>
<reference evidence="9 10" key="1">
    <citation type="submission" date="2016-09" db="EMBL/GenBank/DDBJ databases">
        <title>Extensive genetic diversity and differential bi-allelic expression allows diatom success in the polar Southern Ocean.</title>
        <authorList>
            <consortium name="DOE Joint Genome Institute"/>
            <person name="Mock T."/>
            <person name="Otillar R.P."/>
            <person name="Strauss J."/>
            <person name="Dupont C."/>
            <person name="Frickenhaus S."/>
            <person name="Maumus F."/>
            <person name="Mcmullan M."/>
            <person name="Sanges R."/>
            <person name="Schmutz J."/>
            <person name="Toseland A."/>
            <person name="Valas R."/>
            <person name="Veluchamy A."/>
            <person name="Ward B.J."/>
            <person name="Allen A."/>
            <person name="Barry K."/>
            <person name="Falciatore A."/>
            <person name="Ferrante M."/>
            <person name="Fortunato A.E."/>
            <person name="Gloeckner G."/>
            <person name="Gruber A."/>
            <person name="Hipkin R."/>
            <person name="Janech M."/>
            <person name="Kroth P."/>
            <person name="Leese F."/>
            <person name="Lindquist E."/>
            <person name="Lyon B.R."/>
            <person name="Martin J."/>
            <person name="Mayer C."/>
            <person name="Parker M."/>
            <person name="Quesneville H."/>
            <person name="Raymond J."/>
            <person name="Uhlig C."/>
            <person name="Valentin K.U."/>
            <person name="Worden A.Z."/>
            <person name="Armbrust E.V."/>
            <person name="Bowler C."/>
            <person name="Green B."/>
            <person name="Moulton V."/>
            <person name="Van Oosterhout C."/>
            <person name="Grigoriev I."/>
        </authorList>
    </citation>
    <scope>NUCLEOTIDE SEQUENCE [LARGE SCALE GENOMIC DNA]</scope>
    <source>
        <strain evidence="9 10">CCMP1102</strain>
    </source>
</reference>
<keyword evidence="8" id="KW-0312">Gluconeogenesis</keyword>
<comment type="pathway">
    <text evidence="8">Carbohydrate biosynthesis; gluconeogenesis.</text>
</comment>
<comment type="pathway">
    <text evidence="3 8">Carbohydrate degradation; glycolysis; D-glyceraldehyde 3-phosphate from glycerone phosphate: step 1/1.</text>
</comment>
<name>A0A1E7FCM0_9STRA</name>
<gene>
    <name evidence="9" type="ORF">FRACYDRAFT_240596</name>
</gene>
<evidence type="ECO:0000256" key="1">
    <source>
        <dbReference type="ARBA" id="ARBA00000474"/>
    </source>
</evidence>
<dbReference type="GO" id="GO:0006094">
    <property type="term" value="P:gluconeogenesis"/>
    <property type="evidence" value="ECO:0007669"/>
    <property type="project" value="UniProtKB-UniPathway"/>
</dbReference>
<dbReference type="Gene3D" id="3.20.20.70">
    <property type="entry name" value="Aldolase class I"/>
    <property type="match status" value="1"/>
</dbReference>
<evidence type="ECO:0000313" key="10">
    <source>
        <dbReference type="Proteomes" id="UP000095751"/>
    </source>
</evidence>
<keyword evidence="10" id="KW-1185">Reference proteome</keyword>
<dbReference type="GO" id="GO:0046166">
    <property type="term" value="P:glyceraldehyde-3-phosphate biosynthetic process"/>
    <property type="evidence" value="ECO:0007669"/>
    <property type="project" value="TreeGrafter"/>
</dbReference>
<protein>
    <recommendedName>
        <fullName evidence="8">Triosephosphate isomerase</fullName>
        <ecNumber evidence="8">5.3.1.1</ecNumber>
    </recommendedName>
</protein>
<dbReference type="PANTHER" id="PTHR21139:SF34">
    <property type="entry name" value="TRIOSEPHOSPHATE ISOMERASE, CYTOSOLIC"/>
    <property type="match status" value="1"/>
</dbReference>
<dbReference type="OrthoDB" id="6715177at2759"/>
<dbReference type="InterPro" id="IPR000652">
    <property type="entry name" value="Triosephosphate_isomerase"/>
</dbReference>
<dbReference type="EC" id="5.3.1.1" evidence="8"/>
<comment type="subunit">
    <text evidence="5">Homodimer.</text>
</comment>
<dbReference type="Proteomes" id="UP000095751">
    <property type="component" value="Unassembled WGS sequence"/>
</dbReference>